<dbReference type="KEGG" id="had:CDV25_05970"/>
<proteinExistence type="predicted"/>
<gene>
    <name evidence="1" type="ORF">CDV25_05970</name>
</gene>
<sequence length="73" mass="8582">MTVLSQETQQILAEDVKVSSLENLTLSIEYILHSKEIEPQRVCFLKVPQSCKKFLYSKDWFWDGEKLLIYQGD</sequence>
<dbReference type="AlphaFoldDB" id="A0A2U8FDQ4"/>
<dbReference type="EMBL" id="CP021886">
    <property type="protein sequence ID" value="AWI34352.1"/>
    <property type="molecule type" value="Genomic_DNA"/>
</dbReference>
<dbReference type="RefSeq" id="WP_108911176.1">
    <property type="nucleotide sequence ID" value="NZ_CP021886.1"/>
</dbReference>
<dbReference type="Proteomes" id="UP000244890">
    <property type="component" value="Chromosome"/>
</dbReference>
<evidence type="ECO:0000313" key="1">
    <source>
        <dbReference type="EMBL" id="AWI34352.1"/>
    </source>
</evidence>
<protein>
    <submittedName>
        <fullName evidence="1">Uncharacterized protein</fullName>
    </submittedName>
</protein>
<name>A0A2U8FDQ4_9HELI</name>
<accession>A0A2U8FDQ4</accession>
<organism evidence="1 2">
    <name type="scientific">Helicobacter apodemus</name>
    <dbReference type="NCBI Taxonomy" id="135569"/>
    <lineage>
        <taxon>Bacteria</taxon>
        <taxon>Pseudomonadati</taxon>
        <taxon>Campylobacterota</taxon>
        <taxon>Epsilonproteobacteria</taxon>
        <taxon>Campylobacterales</taxon>
        <taxon>Helicobacteraceae</taxon>
        <taxon>Helicobacter</taxon>
    </lineage>
</organism>
<evidence type="ECO:0000313" key="2">
    <source>
        <dbReference type="Proteomes" id="UP000244890"/>
    </source>
</evidence>
<reference evidence="1 2" key="1">
    <citation type="submission" date="2017-06" db="EMBL/GenBank/DDBJ databases">
        <title>Complete genome of Helicobacter apodemus.</title>
        <authorList>
            <person name="Cho S."/>
        </authorList>
    </citation>
    <scope>NUCLEOTIDE SEQUENCE [LARGE SCALE GENOMIC DNA]</scope>
    <source>
        <strain evidence="2">SNUVETPUB-15-01</strain>
    </source>
</reference>
<dbReference type="OrthoDB" id="5325487at2"/>